<keyword evidence="2" id="KW-1185">Reference proteome</keyword>
<organism evidence="1 2">
    <name type="scientific">Cohnella ginsengisoli</name>
    <dbReference type="NCBI Taxonomy" id="425004"/>
    <lineage>
        <taxon>Bacteria</taxon>
        <taxon>Bacillati</taxon>
        <taxon>Bacillota</taxon>
        <taxon>Bacilli</taxon>
        <taxon>Bacillales</taxon>
        <taxon>Paenibacillaceae</taxon>
        <taxon>Cohnella</taxon>
    </lineage>
</organism>
<dbReference type="EMBL" id="JAPDHZ010000003">
    <property type="protein sequence ID" value="MDG0791766.1"/>
    <property type="molecule type" value="Genomic_DNA"/>
</dbReference>
<dbReference type="AlphaFoldDB" id="A0A9X4QMU7"/>
<reference evidence="1 2" key="1">
    <citation type="submission" date="2022-10" db="EMBL/GenBank/DDBJ databases">
        <title>Comparative genomic analysis of Cohnella hashimotonis sp. nov., isolated from the International Space Station.</title>
        <authorList>
            <person name="Simpson A."/>
            <person name="Venkateswaran K."/>
        </authorList>
    </citation>
    <scope>NUCLEOTIDE SEQUENCE [LARGE SCALE GENOMIC DNA]</scope>
    <source>
        <strain evidence="1 2">DSM 18997</strain>
    </source>
</reference>
<accession>A0A9X4QMU7</accession>
<evidence type="ECO:0008006" key="3">
    <source>
        <dbReference type="Google" id="ProtNLM"/>
    </source>
</evidence>
<dbReference type="Proteomes" id="UP001153387">
    <property type="component" value="Unassembled WGS sequence"/>
</dbReference>
<sequence>MDIFEKHHAVWLADQAKKRNGEARRRLLEGHGESEKLFAKEIWWPLNGSLDFLHAEYEVSNHRDGSFYLDFAFVRPPHFVDWEIDDFSTHGKHVNRRTFEYERDRQNQLTLVLAGSTRLRANNDAAHSYLAISAIILINKDATYPYSAQTALPRLE</sequence>
<proteinExistence type="predicted"/>
<name>A0A9X4QMU7_9BACL</name>
<protein>
    <recommendedName>
        <fullName evidence="3">DUF559 domain-containing protein</fullName>
    </recommendedName>
</protein>
<evidence type="ECO:0000313" key="1">
    <source>
        <dbReference type="EMBL" id="MDG0791766.1"/>
    </source>
</evidence>
<gene>
    <name evidence="1" type="ORF">OMP38_13500</name>
</gene>
<dbReference type="RefSeq" id="WP_277565616.1">
    <property type="nucleotide sequence ID" value="NZ_JAPDHZ010000003.1"/>
</dbReference>
<comment type="caution">
    <text evidence="1">The sequence shown here is derived from an EMBL/GenBank/DDBJ whole genome shotgun (WGS) entry which is preliminary data.</text>
</comment>
<evidence type="ECO:0000313" key="2">
    <source>
        <dbReference type="Proteomes" id="UP001153387"/>
    </source>
</evidence>